<keyword evidence="2" id="KW-1185">Reference proteome</keyword>
<evidence type="ECO:0000313" key="2">
    <source>
        <dbReference type="Proteomes" id="UP000295788"/>
    </source>
</evidence>
<dbReference type="InterPro" id="IPR010235">
    <property type="entry name" value="HepT"/>
</dbReference>
<organism evidence="1 2">
    <name type="scientific">Tepidibacillus fermentans</name>
    <dbReference type="NCBI Taxonomy" id="1281767"/>
    <lineage>
        <taxon>Bacteria</taxon>
        <taxon>Bacillati</taxon>
        <taxon>Bacillota</taxon>
        <taxon>Bacilli</taxon>
        <taxon>Bacillales</taxon>
        <taxon>Bacillaceae</taxon>
        <taxon>Tepidibacillus</taxon>
    </lineage>
</organism>
<evidence type="ECO:0000313" key="1">
    <source>
        <dbReference type="EMBL" id="TCS78366.1"/>
    </source>
</evidence>
<comment type="caution">
    <text evidence="1">The sequence shown here is derived from an EMBL/GenBank/DDBJ whole genome shotgun (WGS) entry which is preliminary data.</text>
</comment>
<name>A0A4R3K684_9BACI</name>
<sequence length="137" mass="16591">MTKERLLERFQDFKNALERLKESLQIEAYQDIIQDIIIDGVIQRFEFTFELSWKLMKLFLEYEGIEANSPRSAIRKAYEINMIEDGEAWIDMMIDRNKISHVYDEEMAKQIYDRIKEVHIINLEKLLNRFEKVIENL</sequence>
<keyword evidence="1" id="KW-0808">Transferase</keyword>
<dbReference type="EMBL" id="SMAB01000028">
    <property type="protein sequence ID" value="TCS78366.1"/>
    <property type="molecule type" value="Genomic_DNA"/>
</dbReference>
<gene>
    <name evidence="1" type="ORF">EDD72_12814</name>
</gene>
<accession>A0A4R3K684</accession>
<dbReference type="AlphaFoldDB" id="A0A4R3K684"/>
<dbReference type="GO" id="GO:0016740">
    <property type="term" value="F:transferase activity"/>
    <property type="evidence" value="ECO:0007669"/>
    <property type="project" value="UniProtKB-KW"/>
</dbReference>
<reference evidence="1 2" key="1">
    <citation type="submission" date="2019-03" db="EMBL/GenBank/DDBJ databases">
        <title>Genomic Encyclopedia of Type Strains, Phase IV (KMG-IV): sequencing the most valuable type-strain genomes for metagenomic binning, comparative biology and taxonomic classification.</title>
        <authorList>
            <person name="Goeker M."/>
        </authorList>
    </citation>
    <scope>NUCLEOTIDE SEQUENCE [LARGE SCALE GENOMIC DNA]</scope>
    <source>
        <strain evidence="1 2">DSM 23802</strain>
    </source>
</reference>
<dbReference type="NCBIfam" id="TIGR01987">
    <property type="entry name" value="HI0074"/>
    <property type="match status" value="1"/>
</dbReference>
<dbReference type="OrthoDB" id="9810452at2"/>
<dbReference type="Proteomes" id="UP000295788">
    <property type="component" value="Unassembled WGS sequence"/>
</dbReference>
<dbReference type="Gene3D" id="1.20.120.330">
    <property type="entry name" value="Nucleotidyltransferases domain 2"/>
    <property type="match status" value="1"/>
</dbReference>
<protein>
    <submittedName>
        <fullName evidence="1">Nucleotidyltransferase substrate binding protein (TIGR01987 family)</fullName>
    </submittedName>
</protein>
<proteinExistence type="predicted"/>
<dbReference type="RefSeq" id="WP_132770605.1">
    <property type="nucleotide sequence ID" value="NZ_SMAB01000028.1"/>
</dbReference>
<dbReference type="Pfam" id="PF08780">
    <property type="entry name" value="NTase_sub_bind"/>
    <property type="match status" value="1"/>
</dbReference>
<dbReference type="SUPFAM" id="SSF81593">
    <property type="entry name" value="Nucleotidyltransferase substrate binding subunit/domain"/>
    <property type="match status" value="1"/>
</dbReference>